<gene>
    <name evidence="1" type="ORF">PROQFM164_S01g001443</name>
</gene>
<evidence type="ECO:0000313" key="2">
    <source>
        <dbReference type="Proteomes" id="UP000030686"/>
    </source>
</evidence>
<keyword evidence="2" id="KW-1185">Reference proteome</keyword>
<dbReference type="STRING" id="1365484.W6QDF4"/>
<dbReference type="OMA" id="IKSERFC"/>
<dbReference type="OrthoDB" id="5412996at2759"/>
<accession>W6QDF4</accession>
<proteinExistence type="predicted"/>
<dbReference type="EMBL" id="HG792015">
    <property type="protein sequence ID" value="CDM27632.1"/>
    <property type="molecule type" value="Genomic_DNA"/>
</dbReference>
<dbReference type="Proteomes" id="UP000030686">
    <property type="component" value="Unassembled WGS sequence"/>
</dbReference>
<sequence>MDYIDHESKIHDSLNTPRCPKGQRGILDPDIDEDKLEMLYGQLAGVLLQLSIPSFPRVGSLSQTDDFTWEVVLRPLSMNMNELVRLGGLPRSKLPGLHTTFDTSSSYIEALAELNINHLVH</sequence>
<evidence type="ECO:0000313" key="1">
    <source>
        <dbReference type="EMBL" id="CDM27632.1"/>
    </source>
</evidence>
<organism evidence="1 2">
    <name type="scientific">Penicillium roqueforti (strain FM164)</name>
    <dbReference type="NCBI Taxonomy" id="1365484"/>
    <lineage>
        <taxon>Eukaryota</taxon>
        <taxon>Fungi</taxon>
        <taxon>Dikarya</taxon>
        <taxon>Ascomycota</taxon>
        <taxon>Pezizomycotina</taxon>
        <taxon>Eurotiomycetes</taxon>
        <taxon>Eurotiomycetidae</taxon>
        <taxon>Eurotiales</taxon>
        <taxon>Aspergillaceae</taxon>
        <taxon>Penicillium</taxon>
    </lineage>
</organism>
<reference evidence="1" key="1">
    <citation type="journal article" date="2014" name="Nat. Commun.">
        <title>Multiple recent horizontal transfers of a large genomic region in cheese making fungi.</title>
        <authorList>
            <person name="Cheeseman K."/>
            <person name="Ropars J."/>
            <person name="Renault P."/>
            <person name="Dupont J."/>
            <person name="Gouzy J."/>
            <person name="Branca A."/>
            <person name="Abraham A.L."/>
            <person name="Ceppi M."/>
            <person name="Conseiller E."/>
            <person name="Debuchy R."/>
            <person name="Malagnac F."/>
            <person name="Goarin A."/>
            <person name="Silar P."/>
            <person name="Lacoste S."/>
            <person name="Sallet E."/>
            <person name="Bensimon A."/>
            <person name="Giraud T."/>
            <person name="Brygoo Y."/>
        </authorList>
    </citation>
    <scope>NUCLEOTIDE SEQUENCE [LARGE SCALE GENOMIC DNA]</scope>
    <source>
        <strain evidence="1">FM164</strain>
    </source>
</reference>
<dbReference type="AlphaFoldDB" id="W6QDF4"/>
<name>W6QDF4_PENRF</name>
<protein>
    <submittedName>
        <fullName evidence="1">Genomic scaffold, ProqFM164S01</fullName>
    </submittedName>
</protein>